<dbReference type="GO" id="GO:0003700">
    <property type="term" value="F:DNA-binding transcription factor activity"/>
    <property type="evidence" value="ECO:0007669"/>
    <property type="project" value="InterPro"/>
</dbReference>
<dbReference type="InterPro" id="IPR036388">
    <property type="entry name" value="WH-like_DNA-bd_sf"/>
</dbReference>
<evidence type="ECO:0000313" key="6">
    <source>
        <dbReference type="EMBL" id="TDQ40753.1"/>
    </source>
</evidence>
<dbReference type="AlphaFoldDB" id="A0A4R6U784"/>
<evidence type="ECO:0000256" key="4">
    <source>
        <dbReference type="ARBA" id="ARBA00023163"/>
    </source>
</evidence>
<proteinExistence type="inferred from homology"/>
<evidence type="ECO:0000256" key="1">
    <source>
        <dbReference type="ARBA" id="ARBA00009437"/>
    </source>
</evidence>
<dbReference type="Pfam" id="PF03466">
    <property type="entry name" value="LysR_substrate"/>
    <property type="match status" value="1"/>
</dbReference>
<dbReference type="InterPro" id="IPR000847">
    <property type="entry name" value="LysR_HTH_N"/>
</dbReference>
<dbReference type="CDD" id="cd05466">
    <property type="entry name" value="PBP2_LTTR_substrate"/>
    <property type="match status" value="1"/>
</dbReference>
<dbReference type="Gene3D" id="3.40.190.290">
    <property type="match status" value="1"/>
</dbReference>
<evidence type="ECO:0000259" key="5">
    <source>
        <dbReference type="PROSITE" id="PS50931"/>
    </source>
</evidence>
<dbReference type="EMBL" id="SNYJ01000005">
    <property type="protein sequence ID" value="TDQ40753.1"/>
    <property type="molecule type" value="Genomic_DNA"/>
</dbReference>
<dbReference type="SUPFAM" id="SSF53850">
    <property type="entry name" value="Periplasmic binding protein-like II"/>
    <property type="match status" value="1"/>
</dbReference>
<name>A0A4R6U784_9BACI</name>
<dbReference type="RefSeq" id="WP_133579950.1">
    <property type="nucleotide sequence ID" value="NZ_SNYJ01000005.1"/>
</dbReference>
<dbReference type="PRINTS" id="PR00039">
    <property type="entry name" value="HTHLYSR"/>
</dbReference>
<keyword evidence="3 6" id="KW-0238">DNA-binding</keyword>
<evidence type="ECO:0000256" key="2">
    <source>
        <dbReference type="ARBA" id="ARBA00023015"/>
    </source>
</evidence>
<dbReference type="InterPro" id="IPR036390">
    <property type="entry name" value="WH_DNA-bd_sf"/>
</dbReference>
<comment type="caution">
    <text evidence="6">The sequence shown here is derived from an EMBL/GenBank/DDBJ whole genome shotgun (WGS) entry which is preliminary data.</text>
</comment>
<feature type="domain" description="HTH lysR-type" evidence="5">
    <location>
        <begin position="1"/>
        <end position="58"/>
    </location>
</feature>
<dbReference type="PANTHER" id="PTHR30126">
    <property type="entry name" value="HTH-TYPE TRANSCRIPTIONAL REGULATOR"/>
    <property type="match status" value="1"/>
</dbReference>
<dbReference type="Gene3D" id="1.10.10.10">
    <property type="entry name" value="Winged helix-like DNA-binding domain superfamily/Winged helix DNA-binding domain"/>
    <property type="match status" value="1"/>
</dbReference>
<evidence type="ECO:0000313" key="7">
    <source>
        <dbReference type="Proteomes" id="UP000295632"/>
    </source>
</evidence>
<dbReference type="SUPFAM" id="SSF46785">
    <property type="entry name" value="Winged helix' DNA-binding domain"/>
    <property type="match status" value="1"/>
</dbReference>
<keyword evidence="4" id="KW-0804">Transcription</keyword>
<comment type="similarity">
    <text evidence="1">Belongs to the LysR transcriptional regulatory family.</text>
</comment>
<dbReference type="OrthoDB" id="9803735at2"/>
<reference evidence="6 7" key="1">
    <citation type="submission" date="2019-03" db="EMBL/GenBank/DDBJ databases">
        <title>Genomic Encyclopedia of Type Strains, Phase IV (KMG-IV): sequencing the most valuable type-strain genomes for metagenomic binning, comparative biology and taxonomic classification.</title>
        <authorList>
            <person name="Goeker M."/>
        </authorList>
    </citation>
    <scope>NUCLEOTIDE SEQUENCE [LARGE SCALE GENOMIC DNA]</scope>
    <source>
        <strain evidence="6 7">DSM 28697</strain>
    </source>
</reference>
<dbReference type="PANTHER" id="PTHR30126:SF40">
    <property type="entry name" value="HTH-TYPE TRANSCRIPTIONAL REGULATOR GLTR"/>
    <property type="match status" value="1"/>
</dbReference>
<accession>A0A4R6U784</accession>
<keyword evidence="2" id="KW-0805">Transcription regulation</keyword>
<organism evidence="6 7">
    <name type="scientific">Aureibacillus halotolerans</name>
    <dbReference type="NCBI Taxonomy" id="1508390"/>
    <lineage>
        <taxon>Bacteria</taxon>
        <taxon>Bacillati</taxon>
        <taxon>Bacillota</taxon>
        <taxon>Bacilli</taxon>
        <taxon>Bacillales</taxon>
        <taxon>Bacillaceae</taxon>
        <taxon>Aureibacillus</taxon>
    </lineage>
</organism>
<dbReference type="InterPro" id="IPR005119">
    <property type="entry name" value="LysR_subst-bd"/>
</dbReference>
<keyword evidence="7" id="KW-1185">Reference proteome</keyword>
<dbReference type="Proteomes" id="UP000295632">
    <property type="component" value="Unassembled WGS sequence"/>
</dbReference>
<dbReference type="GO" id="GO:0000976">
    <property type="term" value="F:transcription cis-regulatory region binding"/>
    <property type="evidence" value="ECO:0007669"/>
    <property type="project" value="TreeGrafter"/>
</dbReference>
<dbReference type="PROSITE" id="PS50931">
    <property type="entry name" value="HTH_LYSR"/>
    <property type="match status" value="1"/>
</dbReference>
<sequence length="302" mass="34139">MEFTYMKTFLEVEKQGSYTNAASTLGYAQSSVTAHIQKLEAAYGIVLFERFGRNMRLTSAGRLLLPYAQDIVRLHKESLEKVAGQTNGSISIGTVESVAAFYLPAFLQAFRNNWPHVSISVEPLQEKQILAAIKNGTLDIGFILDPPGVHEGLQCVQLRREPLMIVTRPDHRFKDKQELTVFDLDNEPLILTEEGCTYRAMLLQGMAEANVRCVISYELGSLHAMKQSIQQGSGVALLPQMVVEEELQQHRLIATPYVHPMNHFYIQMVYAKNKWVSDALRAFLDMFPPEPIDQTDGMYQKE</sequence>
<evidence type="ECO:0000256" key="3">
    <source>
        <dbReference type="ARBA" id="ARBA00023125"/>
    </source>
</evidence>
<protein>
    <submittedName>
        <fullName evidence="6">DNA-binding transcriptional LysR family regulator</fullName>
    </submittedName>
</protein>
<dbReference type="Pfam" id="PF00126">
    <property type="entry name" value="HTH_1"/>
    <property type="match status" value="1"/>
</dbReference>
<gene>
    <name evidence="6" type="ORF">EV213_10599</name>
</gene>